<dbReference type="OrthoDB" id="768196at2"/>
<organism evidence="3 4">
    <name type="scientific">Mucilaginibacter frigoritolerans</name>
    <dbReference type="NCBI Taxonomy" id="652788"/>
    <lineage>
        <taxon>Bacteria</taxon>
        <taxon>Pseudomonadati</taxon>
        <taxon>Bacteroidota</taxon>
        <taxon>Sphingobacteriia</taxon>
        <taxon>Sphingobacteriales</taxon>
        <taxon>Sphingobacteriaceae</taxon>
        <taxon>Mucilaginibacter</taxon>
    </lineage>
</organism>
<feature type="signal peptide" evidence="2">
    <location>
        <begin position="1"/>
        <end position="26"/>
    </location>
</feature>
<gene>
    <name evidence="3" type="ORF">JN11_00850</name>
</gene>
<dbReference type="Proteomes" id="UP000317010">
    <property type="component" value="Unassembled WGS sequence"/>
</dbReference>
<dbReference type="AlphaFoldDB" id="A0A562UBZ2"/>
<proteinExistence type="predicted"/>
<evidence type="ECO:0000313" key="3">
    <source>
        <dbReference type="EMBL" id="TWJ03312.1"/>
    </source>
</evidence>
<sequence>MKNLHKLVLGLMVGAMAISFSAFTNAKTNTRLTTYYYNAGEQPWSSTGGLPADQNSSHYSTVSGSPSCNQSTNICTYNLVSGKFEQATEGTIDN</sequence>
<reference evidence="3 4" key="1">
    <citation type="submission" date="2019-07" db="EMBL/GenBank/DDBJ databases">
        <title>Genomic Encyclopedia of Archaeal and Bacterial Type Strains, Phase II (KMG-II): from individual species to whole genera.</title>
        <authorList>
            <person name="Goeker M."/>
        </authorList>
    </citation>
    <scope>NUCLEOTIDE SEQUENCE [LARGE SCALE GENOMIC DNA]</scope>
    <source>
        <strain evidence="3 4">ATCC BAA-1854</strain>
    </source>
</reference>
<name>A0A562UBZ2_9SPHI</name>
<dbReference type="RefSeq" id="WP_144909920.1">
    <property type="nucleotide sequence ID" value="NZ_VLLI01000002.1"/>
</dbReference>
<protein>
    <submittedName>
        <fullName evidence="3">Uncharacterized protein</fullName>
    </submittedName>
</protein>
<keyword evidence="2" id="KW-0732">Signal</keyword>
<accession>A0A562UBZ2</accession>
<feature type="chain" id="PRO_5021966063" evidence="2">
    <location>
        <begin position="27"/>
        <end position="94"/>
    </location>
</feature>
<feature type="region of interest" description="Disordered" evidence="1">
    <location>
        <begin position="47"/>
        <end position="68"/>
    </location>
</feature>
<comment type="caution">
    <text evidence="3">The sequence shown here is derived from an EMBL/GenBank/DDBJ whole genome shotgun (WGS) entry which is preliminary data.</text>
</comment>
<evidence type="ECO:0000256" key="1">
    <source>
        <dbReference type="SAM" id="MobiDB-lite"/>
    </source>
</evidence>
<keyword evidence="4" id="KW-1185">Reference proteome</keyword>
<evidence type="ECO:0000313" key="4">
    <source>
        <dbReference type="Proteomes" id="UP000317010"/>
    </source>
</evidence>
<evidence type="ECO:0000256" key="2">
    <source>
        <dbReference type="SAM" id="SignalP"/>
    </source>
</evidence>
<dbReference type="EMBL" id="VLLI01000002">
    <property type="protein sequence ID" value="TWJ03312.1"/>
    <property type="molecule type" value="Genomic_DNA"/>
</dbReference>